<dbReference type="SMART" id="SM00382">
    <property type="entry name" value="AAA"/>
    <property type="match status" value="1"/>
</dbReference>
<dbReference type="GO" id="GO:0005524">
    <property type="term" value="F:ATP binding"/>
    <property type="evidence" value="ECO:0007669"/>
    <property type="project" value="UniProtKB-KW"/>
</dbReference>
<evidence type="ECO:0000256" key="4">
    <source>
        <dbReference type="ARBA" id="ARBA00022475"/>
    </source>
</evidence>
<proteinExistence type="inferred from homology"/>
<dbReference type="InterPro" id="IPR027417">
    <property type="entry name" value="P-loop_NTPase"/>
</dbReference>
<feature type="domain" description="ABC transporter" evidence="8">
    <location>
        <begin position="8"/>
        <end position="255"/>
    </location>
</feature>
<evidence type="ECO:0000256" key="1">
    <source>
        <dbReference type="ARBA" id="ARBA00004417"/>
    </source>
</evidence>
<dbReference type="InterPro" id="IPR017871">
    <property type="entry name" value="ABC_transporter-like_CS"/>
</dbReference>
<evidence type="ECO:0000256" key="2">
    <source>
        <dbReference type="ARBA" id="ARBA00005417"/>
    </source>
</evidence>
<dbReference type="InterPro" id="IPR013563">
    <property type="entry name" value="Oligopep_ABC_C"/>
</dbReference>
<keyword evidence="4" id="KW-1003">Cell membrane</keyword>
<dbReference type="InterPro" id="IPR050388">
    <property type="entry name" value="ABC_Ni/Peptide_Import"/>
</dbReference>
<evidence type="ECO:0000256" key="7">
    <source>
        <dbReference type="ARBA" id="ARBA00023136"/>
    </source>
</evidence>
<dbReference type="PANTHER" id="PTHR43297">
    <property type="entry name" value="OLIGOPEPTIDE TRANSPORT ATP-BINDING PROTEIN APPD"/>
    <property type="match status" value="1"/>
</dbReference>
<sequence>MSDKVLEIRNLNVTFPSLERNVHAIRNCTLHVNRGEILGLVGESGSGKSVTSMAALGLLGSSARVKGNIRVVGREIIDRSEAELQEIRGRKVAMIFQNPFTALNPFFQVGRQVMDALLNSHFMSKEEARKRVFQAFKDVRLPDPEIAFNRYPHQMSGGQLQRVMIAMALVCEPELLIADEPTTALDVTVQAQIILLLRELVAKKNLSILFITHDLGVVAALCDRVAVMYAGMVVESGPVVDVLATPSHPYTSALMKTVPALGQTKDDLSYIPGQVPDMSVPIIGCAFAERCTKVSEVCHKQAPPRRAVLTDQFSFCHNASGPVALDEIVAGGRL</sequence>
<dbReference type="SUPFAM" id="SSF52540">
    <property type="entry name" value="P-loop containing nucleoside triphosphate hydrolases"/>
    <property type="match status" value="1"/>
</dbReference>
<reference evidence="9 10" key="1">
    <citation type="submission" date="2021-03" db="EMBL/GenBank/DDBJ databases">
        <title>Sneathiella sp. CAU 1612 isolated from Kang Won-do.</title>
        <authorList>
            <person name="Kim W."/>
        </authorList>
    </citation>
    <scope>NUCLEOTIDE SEQUENCE [LARGE SCALE GENOMIC DNA]</scope>
    <source>
        <strain evidence="9 10">CAU 1612</strain>
    </source>
</reference>
<evidence type="ECO:0000259" key="8">
    <source>
        <dbReference type="PROSITE" id="PS50893"/>
    </source>
</evidence>
<comment type="subcellular location">
    <subcellularLocation>
        <location evidence="1">Cell inner membrane</location>
        <topology evidence="1">Peripheral membrane protein</topology>
    </subcellularLocation>
</comment>
<dbReference type="Proteomes" id="UP000664761">
    <property type="component" value="Unassembled WGS sequence"/>
</dbReference>
<keyword evidence="7" id="KW-0472">Membrane</keyword>
<dbReference type="PANTHER" id="PTHR43297:SF2">
    <property type="entry name" value="DIPEPTIDE TRANSPORT ATP-BINDING PROTEIN DPPD"/>
    <property type="match status" value="1"/>
</dbReference>
<dbReference type="InterPro" id="IPR003593">
    <property type="entry name" value="AAA+_ATPase"/>
</dbReference>
<dbReference type="PROSITE" id="PS00211">
    <property type="entry name" value="ABC_TRANSPORTER_1"/>
    <property type="match status" value="1"/>
</dbReference>
<name>A0ABS3F291_9PROT</name>
<evidence type="ECO:0000256" key="3">
    <source>
        <dbReference type="ARBA" id="ARBA00022448"/>
    </source>
</evidence>
<keyword evidence="10" id="KW-1185">Reference proteome</keyword>
<dbReference type="CDD" id="cd03257">
    <property type="entry name" value="ABC_NikE_OppD_transporters"/>
    <property type="match status" value="1"/>
</dbReference>
<accession>A0ABS3F291</accession>
<dbReference type="Gene3D" id="3.40.50.300">
    <property type="entry name" value="P-loop containing nucleotide triphosphate hydrolases"/>
    <property type="match status" value="1"/>
</dbReference>
<gene>
    <name evidence="9" type="ORF">J0X12_03300</name>
</gene>
<dbReference type="Pfam" id="PF08352">
    <property type="entry name" value="oligo_HPY"/>
    <property type="match status" value="1"/>
</dbReference>
<dbReference type="PROSITE" id="PS50893">
    <property type="entry name" value="ABC_TRANSPORTER_2"/>
    <property type="match status" value="1"/>
</dbReference>
<dbReference type="Pfam" id="PF00005">
    <property type="entry name" value="ABC_tran"/>
    <property type="match status" value="1"/>
</dbReference>
<organism evidence="9 10">
    <name type="scientific">Sneathiella sedimenti</name>
    <dbReference type="NCBI Taxonomy" id="2816034"/>
    <lineage>
        <taxon>Bacteria</taxon>
        <taxon>Pseudomonadati</taxon>
        <taxon>Pseudomonadota</taxon>
        <taxon>Alphaproteobacteria</taxon>
        <taxon>Sneathiellales</taxon>
        <taxon>Sneathiellaceae</taxon>
        <taxon>Sneathiella</taxon>
    </lineage>
</organism>
<evidence type="ECO:0000256" key="5">
    <source>
        <dbReference type="ARBA" id="ARBA00022741"/>
    </source>
</evidence>
<protein>
    <submittedName>
        <fullName evidence="9">ABC transporter ATP-binding protein</fullName>
    </submittedName>
</protein>
<keyword evidence="3" id="KW-0813">Transport</keyword>
<evidence type="ECO:0000313" key="10">
    <source>
        <dbReference type="Proteomes" id="UP000664761"/>
    </source>
</evidence>
<evidence type="ECO:0000256" key="6">
    <source>
        <dbReference type="ARBA" id="ARBA00022840"/>
    </source>
</evidence>
<dbReference type="EMBL" id="JAFLNC010000001">
    <property type="protein sequence ID" value="MBO0332624.1"/>
    <property type="molecule type" value="Genomic_DNA"/>
</dbReference>
<dbReference type="NCBIfam" id="TIGR01727">
    <property type="entry name" value="oligo_HPY"/>
    <property type="match status" value="1"/>
</dbReference>
<comment type="similarity">
    <text evidence="2">Belongs to the ABC transporter superfamily.</text>
</comment>
<keyword evidence="6 9" id="KW-0067">ATP-binding</keyword>
<comment type="caution">
    <text evidence="9">The sequence shown here is derived from an EMBL/GenBank/DDBJ whole genome shotgun (WGS) entry which is preliminary data.</text>
</comment>
<dbReference type="RefSeq" id="WP_207042215.1">
    <property type="nucleotide sequence ID" value="NZ_JAFLNC010000001.1"/>
</dbReference>
<evidence type="ECO:0000313" key="9">
    <source>
        <dbReference type="EMBL" id="MBO0332624.1"/>
    </source>
</evidence>
<keyword evidence="5" id="KW-0547">Nucleotide-binding</keyword>
<dbReference type="InterPro" id="IPR003439">
    <property type="entry name" value="ABC_transporter-like_ATP-bd"/>
</dbReference>